<evidence type="ECO:0000259" key="15">
    <source>
        <dbReference type="SMART" id="SM00840"/>
    </source>
</evidence>
<dbReference type="InterPro" id="IPR014729">
    <property type="entry name" value="Rossmann-like_a/b/a_fold"/>
</dbReference>
<organism evidence="16 17">
    <name type="scientific">Thermobaculum terrenum (strain ATCC BAA-798 / CCMEE 7001 / YNP1)</name>
    <dbReference type="NCBI Taxonomy" id="525904"/>
    <lineage>
        <taxon>Bacteria</taxon>
        <taxon>Bacillati</taxon>
        <taxon>Chloroflexota</taxon>
        <taxon>Chloroflexia</taxon>
        <taxon>Candidatus Thermobaculales</taxon>
        <taxon>Candidatus Thermobaculaceae</taxon>
        <taxon>Thermobaculum</taxon>
    </lineage>
</organism>
<dbReference type="GO" id="GO:0005524">
    <property type="term" value="F:ATP binding"/>
    <property type="evidence" value="ECO:0007669"/>
    <property type="project" value="UniProtKB-UniRule"/>
</dbReference>
<keyword evidence="10 13" id="KW-0648">Protein biosynthesis</keyword>
<dbReference type="OrthoDB" id="135131at2"/>
<keyword evidence="6 13" id="KW-0479">Metal-binding</keyword>
<evidence type="ECO:0000256" key="12">
    <source>
        <dbReference type="ARBA" id="ARBA00047398"/>
    </source>
</evidence>
<evidence type="ECO:0000256" key="8">
    <source>
        <dbReference type="ARBA" id="ARBA00022833"/>
    </source>
</evidence>
<feature type="region of interest" description="Disordered" evidence="14">
    <location>
        <begin position="747"/>
        <end position="785"/>
    </location>
</feature>
<dbReference type="InterPro" id="IPR024909">
    <property type="entry name" value="Cys-tRNA/MSH_ligase"/>
</dbReference>
<dbReference type="PANTHER" id="PTHR10890:SF3">
    <property type="entry name" value="CYSTEINE--TRNA LIGASE, CYTOPLASMIC"/>
    <property type="match status" value="1"/>
</dbReference>
<dbReference type="GO" id="GO:0004817">
    <property type="term" value="F:cysteine-tRNA ligase activity"/>
    <property type="evidence" value="ECO:0007669"/>
    <property type="project" value="UniProtKB-UniRule"/>
</dbReference>
<dbReference type="CAZy" id="GT2">
    <property type="family name" value="Glycosyltransferase Family 2"/>
</dbReference>
<feature type="binding site" evidence="13">
    <location>
        <position position="218"/>
    </location>
    <ligand>
        <name>Zn(2+)</name>
        <dbReference type="ChEBI" id="CHEBI:29105"/>
    </ligand>
</feature>
<dbReference type="eggNOG" id="COG0215">
    <property type="taxonomic scope" value="Bacteria"/>
</dbReference>
<evidence type="ECO:0000256" key="2">
    <source>
        <dbReference type="ARBA" id="ARBA00005594"/>
    </source>
</evidence>
<sequence>MRLYNTLTRRVEEVVPVEPGRIRMYTCGPTVYRYIHIGNLRSFCTADWIRRALLREGYEVIHVKNITDVGHMRQELLDQGEDKLEAEARRVGRTPGEIAEFYTRAFMRDEARMNILPASVFPRATQHVGEMIEIVRELERQGYAYRAGGNVYFDVARLPQYGQLSGNSLPELTSSQEDATADKRSPLDFALWKEAEPGRLMAWDSPWGRGFPGWHIECTAMAIKYLGTEIDIHTGGVDNIFPHHENERAQSEAYVGHRWVRHWVHTQHLLTDGLKMSKSMSNDYTLDDIVARGFEPLALRYLFTTAHYRTRLNFTFRALAGAQTSLRRLRMAALAARDEAVAPPDEEAMRPWREAFDRSLRDDLNLPAAMAVVWDVVRRSGLGPAERAALLAEFDEVLGLDVFAEPDSGLLLEPRQDVRELLALRAEVRARGDYALADALRSDLEARGVELRDTRQGTRAYRLRINRLPHVFTSSAEVPSRVGEPDRYEWSVNLIARNNREDLERCLRSLARHLHGRSLEVVVVDSGSTDDTLGLMLELYHRGYWEEEGVRVPLKVLFADHNIGFAASRNATMRASEGWYVVWLDTSVELAGDVWTPLEEALADRSVGVAGPFGLVTEDLREFERTPGPDADAMEGYLFAFRRALLEEVGLLDNEKFRFYRLADVYYSFFFKAAGLRVVVVPEVERRIILHPHREWYSLLPEERQTKSKHNYDLFRARWHHGESLLVARDGQVERWLEHDHPRHVDADHFHPPEELPPPGVPHVHPHRHLPDHQHNHPHYHFQGD</sequence>
<keyword evidence="17" id="KW-1185">Reference proteome</keyword>
<dbReference type="SUPFAM" id="SSF47323">
    <property type="entry name" value="Anticodon-binding domain of a subclass of class I aminoacyl-tRNA synthetases"/>
    <property type="match status" value="1"/>
</dbReference>
<comment type="catalytic activity">
    <reaction evidence="12 13">
        <text>tRNA(Cys) + L-cysteine + ATP = L-cysteinyl-tRNA(Cys) + AMP + diphosphate</text>
        <dbReference type="Rhea" id="RHEA:17773"/>
        <dbReference type="Rhea" id="RHEA-COMP:9661"/>
        <dbReference type="Rhea" id="RHEA-COMP:9679"/>
        <dbReference type="ChEBI" id="CHEBI:30616"/>
        <dbReference type="ChEBI" id="CHEBI:33019"/>
        <dbReference type="ChEBI" id="CHEBI:35235"/>
        <dbReference type="ChEBI" id="CHEBI:78442"/>
        <dbReference type="ChEBI" id="CHEBI:78517"/>
        <dbReference type="ChEBI" id="CHEBI:456215"/>
        <dbReference type="EC" id="6.1.1.16"/>
    </reaction>
</comment>
<keyword evidence="4 13" id="KW-0963">Cytoplasm</keyword>
<accession>D1CIB0</accession>
<evidence type="ECO:0000256" key="3">
    <source>
        <dbReference type="ARBA" id="ARBA00011245"/>
    </source>
</evidence>
<dbReference type="HAMAP" id="MF_00041">
    <property type="entry name" value="Cys_tRNA_synth"/>
    <property type="match status" value="1"/>
</dbReference>
<dbReference type="NCBIfam" id="TIGR00435">
    <property type="entry name" value="cysS"/>
    <property type="match status" value="1"/>
</dbReference>
<keyword evidence="5 13" id="KW-0436">Ligase</keyword>
<keyword evidence="8 13" id="KW-0862">Zinc</keyword>
<feature type="binding site" evidence="13">
    <location>
        <position position="247"/>
    </location>
    <ligand>
        <name>Zn(2+)</name>
        <dbReference type="ChEBI" id="CHEBI:29105"/>
    </ligand>
</feature>
<dbReference type="AlphaFoldDB" id="D1CIB0"/>
<comment type="similarity">
    <text evidence="2 13">Belongs to the class-I aminoacyl-tRNA synthetase family.</text>
</comment>
<dbReference type="PRINTS" id="PR00983">
    <property type="entry name" value="TRNASYNTHCYS"/>
</dbReference>
<evidence type="ECO:0000256" key="9">
    <source>
        <dbReference type="ARBA" id="ARBA00022840"/>
    </source>
</evidence>
<evidence type="ECO:0000256" key="10">
    <source>
        <dbReference type="ARBA" id="ARBA00022917"/>
    </source>
</evidence>
<feature type="short sequence motif" description="'KMSKS' region" evidence="13">
    <location>
        <begin position="275"/>
        <end position="279"/>
    </location>
</feature>
<dbReference type="SMART" id="SM00840">
    <property type="entry name" value="DALR_2"/>
    <property type="match status" value="1"/>
</dbReference>
<evidence type="ECO:0000256" key="13">
    <source>
        <dbReference type="HAMAP-Rule" id="MF_00041"/>
    </source>
</evidence>
<dbReference type="Proteomes" id="UP000000323">
    <property type="component" value="Chromosome 2"/>
</dbReference>
<evidence type="ECO:0000256" key="14">
    <source>
        <dbReference type="SAM" id="MobiDB-lite"/>
    </source>
</evidence>
<dbReference type="InterPro" id="IPR015803">
    <property type="entry name" value="Cys-tRNA-ligase"/>
</dbReference>
<comment type="cofactor">
    <cofactor evidence="13">
        <name>Zn(2+)</name>
        <dbReference type="ChEBI" id="CHEBI:29105"/>
    </cofactor>
    <text evidence="13">Binds 1 zinc ion per subunit.</text>
</comment>
<protein>
    <recommendedName>
        <fullName evidence="13">Cysteine--tRNA ligase</fullName>
        <ecNumber evidence="13">6.1.1.16</ecNumber>
    </recommendedName>
    <alternativeName>
        <fullName evidence="13">Cysteinyl-tRNA synthetase</fullName>
        <shortName evidence="13">CysRS</shortName>
    </alternativeName>
</protein>
<keyword evidence="7 13" id="KW-0547">Nucleotide-binding</keyword>
<dbReference type="eggNOG" id="COG1216">
    <property type="taxonomic scope" value="Bacteria"/>
</dbReference>
<dbReference type="HOGENOM" id="CLU_357121_0_0_0"/>
<dbReference type="EC" id="6.1.1.16" evidence="13"/>
<dbReference type="RefSeq" id="WP_012876512.1">
    <property type="nucleotide sequence ID" value="NC_013526.1"/>
</dbReference>
<dbReference type="KEGG" id="ttr:Tter_2592"/>
<evidence type="ECO:0000313" key="16">
    <source>
        <dbReference type="EMBL" id="ACZ43481.1"/>
    </source>
</evidence>
<proteinExistence type="inferred from homology"/>
<dbReference type="InterPro" id="IPR032678">
    <property type="entry name" value="tRNA-synt_1_cat_dom"/>
</dbReference>
<dbReference type="InterPro" id="IPR001173">
    <property type="entry name" value="Glyco_trans_2-like"/>
</dbReference>
<reference evidence="17" key="1">
    <citation type="journal article" date="2010" name="Stand. Genomic Sci.">
        <title>Complete genome sequence of 'Thermobaculum terrenum' type strain (YNP1).</title>
        <authorList>
            <person name="Kiss H."/>
            <person name="Cleland D."/>
            <person name="Lapidus A."/>
            <person name="Lucas S."/>
            <person name="Glavina Del Rio T."/>
            <person name="Nolan M."/>
            <person name="Tice H."/>
            <person name="Han C."/>
            <person name="Goodwin L."/>
            <person name="Pitluck S."/>
            <person name="Liolios K."/>
            <person name="Ivanova N."/>
            <person name="Mavromatis K."/>
            <person name="Ovchinnikova G."/>
            <person name="Pati A."/>
            <person name="Chen A."/>
            <person name="Palaniappan K."/>
            <person name="Land M."/>
            <person name="Hauser L."/>
            <person name="Chang Y."/>
            <person name="Jeffries C."/>
            <person name="Lu M."/>
            <person name="Brettin T."/>
            <person name="Detter J."/>
            <person name="Goker M."/>
            <person name="Tindall B."/>
            <person name="Beck B."/>
            <person name="McDermott T."/>
            <person name="Woyke T."/>
            <person name="Bristow J."/>
            <person name="Eisen J."/>
            <person name="Markowitz V."/>
            <person name="Hugenholtz P."/>
            <person name="Kyrpides N."/>
            <person name="Klenk H."/>
            <person name="Cheng J."/>
        </authorList>
    </citation>
    <scope>NUCLEOTIDE SEQUENCE [LARGE SCALE GENOMIC DNA]</scope>
    <source>
        <strain evidence="17">ATCC BAA-798 / YNP1</strain>
    </source>
</reference>
<dbReference type="SUPFAM" id="SSF53448">
    <property type="entry name" value="Nucleotide-diphospho-sugar transferases"/>
    <property type="match status" value="1"/>
</dbReference>
<feature type="domain" description="Cysteinyl-tRNA synthetase class Ia DALR" evidence="15">
    <location>
        <begin position="355"/>
        <end position="410"/>
    </location>
</feature>
<dbReference type="GO" id="GO:0008270">
    <property type="term" value="F:zinc ion binding"/>
    <property type="evidence" value="ECO:0007669"/>
    <property type="project" value="UniProtKB-UniRule"/>
</dbReference>
<dbReference type="Pfam" id="PF00535">
    <property type="entry name" value="Glycos_transf_2"/>
    <property type="match status" value="1"/>
</dbReference>
<dbReference type="Gene3D" id="3.40.50.620">
    <property type="entry name" value="HUPs"/>
    <property type="match status" value="1"/>
</dbReference>
<dbReference type="Gene3D" id="1.20.120.1910">
    <property type="entry name" value="Cysteine-tRNA ligase, C-terminal anti-codon recognition domain"/>
    <property type="match status" value="1"/>
</dbReference>
<evidence type="ECO:0000256" key="7">
    <source>
        <dbReference type="ARBA" id="ARBA00022741"/>
    </source>
</evidence>
<evidence type="ECO:0000256" key="5">
    <source>
        <dbReference type="ARBA" id="ARBA00022598"/>
    </source>
</evidence>
<dbReference type="EMBL" id="CP001826">
    <property type="protein sequence ID" value="ACZ43481.1"/>
    <property type="molecule type" value="Genomic_DNA"/>
</dbReference>
<name>D1CIB0_THET1</name>
<dbReference type="GO" id="GO:0006423">
    <property type="term" value="P:cysteinyl-tRNA aminoacylation"/>
    <property type="evidence" value="ECO:0007669"/>
    <property type="project" value="UniProtKB-UniRule"/>
</dbReference>
<keyword evidence="11 13" id="KW-0030">Aminoacyl-tRNA synthetase</keyword>
<dbReference type="InterPro" id="IPR009080">
    <property type="entry name" value="tRNAsynth_Ia_anticodon-bd"/>
</dbReference>
<dbReference type="SUPFAM" id="SSF52374">
    <property type="entry name" value="Nucleotidylyl transferase"/>
    <property type="match status" value="1"/>
</dbReference>
<evidence type="ECO:0000313" key="17">
    <source>
        <dbReference type="Proteomes" id="UP000000323"/>
    </source>
</evidence>
<feature type="compositionally biased region" description="Basic residues" evidence="14">
    <location>
        <begin position="776"/>
        <end position="785"/>
    </location>
</feature>
<feature type="binding site" evidence="13">
    <location>
        <position position="27"/>
    </location>
    <ligand>
        <name>Zn(2+)</name>
        <dbReference type="ChEBI" id="CHEBI:29105"/>
    </ligand>
</feature>
<dbReference type="InterPro" id="IPR015273">
    <property type="entry name" value="Cys-tRNA-synt_Ia_DALR"/>
</dbReference>
<dbReference type="GO" id="GO:0005829">
    <property type="term" value="C:cytosol"/>
    <property type="evidence" value="ECO:0007669"/>
    <property type="project" value="TreeGrafter"/>
</dbReference>
<evidence type="ECO:0000256" key="1">
    <source>
        <dbReference type="ARBA" id="ARBA00004496"/>
    </source>
</evidence>
<dbReference type="STRING" id="525904.Tter_2592"/>
<evidence type="ECO:0000256" key="4">
    <source>
        <dbReference type="ARBA" id="ARBA00022490"/>
    </source>
</evidence>
<evidence type="ECO:0000256" key="11">
    <source>
        <dbReference type="ARBA" id="ARBA00023146"/>
    </source>
</evidence>
<feature type="binding site" evidence="13">
    <location>
        <position position="243"/>
    </location>
    <ligand>
        <name>Zn(2+)</name>
        <dbReference type="ChEBI" id="CHEBI:29105"/>
    </ligand>
</feature>
<dbReference type="Pfam" id="PF01406">
    <property type="entry name" value="tRNA-synt_1e"/>
    <property type="match status" value="1"/>
</dbReference>
<keyword evidence="9 13" id="KW-0067">ATP-binding</keyword>
<feature type="binding site" evidence="13">
    <location>
        <position position="278"/>
    </location>
    <ligand>
        <name>ATP</name>
        <dbReference type="ChEBI" id="CHEBI:30616"/>
    </ligand>
</feature>
<evidence type="ECO:0000256" key="6">
    <source>
        <dbReference type="ARBA" id="ARBA00022723"/>
    </source>
</evidence>
<feature type="short sequence motif" description="'HIGH' region" evidence="13">
    <location>
        <begin position="29"/>
        <end position="39"/>
    </location>
</feature>
<comment type="subunit">
    <text evidence="3 13">Monomer.</text>
</comment>
<gene>
    <name evidence="13" type="primary">cysS</name>
    <name evidence="16" type="ordered locus">Tter_2592</name>
</gene>
<dbReference type="InterPro" id="IPR029044">
    <property type="entry name" value="Nucleotide-diphossugar_trans"/>
</dbReference>
<dbReference type="PANTHER" id="PTHR10890">
    <property type="entry name" value="CYSTEINYL-TRNA SYNTHETASE"/>
    <property type="match status" value="1"/>
</dbReference>
<comment type="subcellular location">
    <subcellularLocation>
        <location evidence="1 13">Cytoplasm</location>
    </subcellularLocation>
</comment>
<dbReference type="CDD" id="cd00672">
    <property type="entry name" value="CysRS_core"/>
    <property type="match status" value="1"/>
</dbReference>
<dbReference type="Gene3D" id="3.90.550.10">
    <property type="entry name" value="Spore Coat Polysaccharide Biosynthesis Protein SpsA, Chain A"/>
    <property type="match status" value="1"/>
</dbReference>